<organism evidence="2 3">
    <name type="scientific">Carya illinoinensis</name>
    <name type="common">Pecan</name>
    <dbReference type="NCBI Taxonomy" id="32201"/>
    <lineage>
        <taxon>Eukaryota</taxon>
        <taxon>Viridiplantae</taxon>
        <taxon>Streptophyta</taxon>
        <taxon>Embryophyta</taxon>
        <taxon>Tracheophyta</taxon>
        <taxon>Spermatophyta</taxon>
        <taxon>Magnoliopsida</taxon>
        <taxon>eudicotyledons</taxon>
        <taxon>Gunneridae</taxon>
        <taxon>Pentapetalae</taxon>
        <taxon>rosids</taxon>
        <taxon>fabids</taxon>
        <taxon>Fagales</taxon>
        <taxon>Juglandaceae</taxon>
        <taxon>Carya</taxon>
    </lineage>
</organism>
<sequence>MGVLHHRRMYEREDKEDGDNGEESAEPEVQQEMVGLKKRGWRFGDAKLSTVMAATGGRVRSQAETSKPILVVSFWQSSAPQLVELRILSKESTAQDHHLLTAWFISSQLDRTNIYDANSVGK</sequence>
<gene>
    <name evidence="2" type="ORF">CIPAW_16G084700</name>
</gene>
<reference evidence="2" key="1">
    <citation type="submission" date="2020-12" db="EMBL/GenBank/DDBJ databases">
        <title>WGS assembly of Carya illinoinensis cv. Pawnee.</title>
        <authorList>
            <person name="Platts A."/>
            <person name="Shu S."/>
            <person name="Wright S."/>
            <person name="Barry K."/>
            <person name="Edger P."/>
            <person name="Pires J.C."/>
            <person name="Schmutz J."/>
        </authorList>
    </citation>
    <scope>NUCLEOTIDE SEQUENCE</scope>
    <source>
        <tissue evidence="2">Leaf</tissue>
    </source>
</reference>
<proteinExistence type="predicted"/>
<keyword evidence="3" id="KW-1185">Reference proteome</keyword>
<dbReference type="AlphaFoldDB" id="A0A8T1N4P0"/>
<comment type="caution">
    <text evidence="2">The sequence shown here is derived from an EMBL/GenBank/DDBJ whole genome shotgun (WGS) entry which is preliminary data.</text>
</comment>
<protein>
    <submittedName>
        <fullName evidence="2">Uncharacterized protein</fullName>
    </submittedName>
</protein>
<accession>A0A8T1N4P0</accession>
<name>A0A8T1N4P0_CARIL</name>
<dbReference type="Proteomes" id="UP000811609">
    <property type="component" value="Chromosome 16"/>
</dbReference>
<feature type="region of interest" description="Disordered" evidence="1">
    <location>
        <begin position="1"/>
        <end position="30"/>
    </location>
</feature>
<evidence type="ECO:0000256" key="1">
    <source>
        <dbReference type="SAM" id="MobiDB-lite"/>
    </source>
</evidence>
<dbReference type="EMBL" id="CM031824">
    <property type="protein sequence ID" value="KAG6625265.1"/>
    <property type="molecule type" value="Genomic_DNA"/>
</dbReference>
<evidence type="ECO:0000313" key="3">
    <source>
        <dbReference type="Proteomes" id="UP000811609"/>
    </source>
</evidence>
<feature type="compositionally biased region" description="Acidic residues" evidence="1">
    <location>
        <begin position="16"/>
        <end position="26"/>
    </location>
</feature>
<evidence type="ECO:0000313" key="2">
    <source>
        <dbReference type="EMBL" id="KAG6625265.1"/>
    </source>
</evidence>